<name>A0A9Q0W347_9ROSI</name>
<protein>
    <submittedName>
        <fullName evidence="2">Uncharacterized protein</fullName>
    </submittedName>
</protein>
<comment type="caution">
    <text evidence="2">The sequence shown here is derived from an EMBL/GenBank/DDBJ whole genome shotgun (WGS) entry which is preliminary data.</text>
</comment>
<accession>A0A9Q0W347</accession>
<feature type="region of interest" description="Disordered" evidence="1">
    <location>
        <begin position="1"/>
        <end position="24"/>
    </location>
</feature>
<reference evidence="2" key="2">
    <citation type="journal article" date="2023" name="Int. J. Mol. Sci.">
        <title>De Novo Assembly and Annotation of 11 Diverse Shrub Willow (Salix) Genomes Reveals Novel Gene Organization in Sex-Linked Regions.</title>
        <authorList>
            <person name="Hyden B."/>
            <person name="Feng K."/>
            <person name="Yates T.B."/>
            <person name="Jawdy S."/>
            <person name="Cereghino C."/>
            <person name="Smart L.B."/>
            <person name="Muchero W."/>
        </authorList>
    </citation>
    <scope>NUCLEOTIDE SEQUENCE</scope>
    <source>
        <tissue evidence="2">Shoot tip</tissue>
    </source>
</reference>
<organism evidence="2 3">
    <name type="scientific">Salix koriyanagi</name>
    <dbReference type="NCBI Taxonomy" id="2511006"/>
    <lineage>
        <taxon>Eukaryota</taxon>
        <taxon>Viridiplantae</taxon>
        <taxon>Streptophyta</taxon>
        <taxon>Embryophyta</taxon>
        <taxon>Tracheophyta</taxon>
        <taxon>Spermatophyta</taxon>
        <taxon>Magnoliopsida</taxon>
        <taxon>eudicotyledons</taxon>
        <taxon>Gunneridae</taxon>
        <taxon>Pentapetalae</taxon>
        <taxon>rosids</taxon>
        <taxon>fabids</taxon>
        <taxon>Malpighiales</taxon>
        <taxon>Salicaceae</taxon>
        <taxon>Saliceae</taxon>
        <taxon>Salix</taxon>
    </lineage>
</organism>
<proteinExistence type="predicted"/>
<dbReference type="EMBL" id="JAPFFM010000006">
    <property type="protein sequence ID" value="KAJ6759156.1"/>
    <property type="molecule type" value="Genomic_DNA"/>
</dbReference>
<dbReference type="AlphaFoldDB" id="A0A9Q0W347"/>
<evidence type="ECO:0000313" key="3">
    <source>
        <dbReference type="Proteomes" id="UP001151752"/>
    </source>
</evidence>
<gene>
    <name evidence="2" type="ORF">OIU74_025762</name>
</gene>
<keyword evidence="3" id="KW-1185">Reference proteome</keyword>
<reference evidence="2" key="1">
    <citation type="submission" date="2022-11" db="EMBL/GenBank/DDBJ databases">
        <authorList>
            <person name="Hyden B.L."/>
            <person name="Feng K."/>
            <person name="Yates T."/>
            <person name="Jawdy S."/>
            <person name="Smart L.B."/>
            <person name="Muchero W."/>
        </authorList>
    </citation>
    <scope>NUCLEOTIDE SEQUENCE</scope>
    <source>
        <tissue evidence="2">Shoot tip</tissue>
    </source>
</reference>
<evidence type="ECO:0000313" key="2">
    <source>
        <dbReference type="EMBL" id="KAJ6759156.1"/>
    </source>
</evidence>
<evidence type="ECO:0000256" key="1">
    <source>
        <dbReference type="SAM" id="MobiDB-lite"/>
    </source>
</evidence>
<dbReference type="Proteomes" id="UP001151752">
    <property type="component" value="Chromosome 18"/>
</dbReference>
<sequence>MKGQFHIPSGSPRQDKRASTFPICPTGHSRKEGFSMYIYTSHHGLILLRAEAEEKK</sequence>